<protein>
    <submittedName>
        <fullName evidence="2">Uncharacterized protein</fullName>
    </submittedName>
</protein>
<dbReference type="AlphaFoldDB" id="A0A314UUK2"/>
<sequence>MQDIFFQQFHWEPRFVGLNSSGFLMFYSLDAKLTRRTELQDISASSNFSSSLSVSQLEAKVMALLTRASRIPLQLSAQRALSLHTTAPSLSSSPSGSTPATYARPPLPRPRCLRLASPRPPSS</sequence>
<evidence type="ECO:0000256" key="1">
    <source>
        <dbReference type="SAM" id="MobiDB-lite"/>
    </source>
</evidence>
<gene>
    <name evidence="2" type="ORF">Pyn_20329</name>
</gene>
<feature type="region of interest" description="Disordered" evidence="1">
    <location>
        <begin position="86"/>
        <end position="123"/>
    </location>
</feature>
<evidence type="ECO:0000313" key="3">
    <source>
        <dbReference type="Proteomes" id="UP000250321"/>
    </source>
</evidence>
<reference evidence="2 3" key="1">
    <citation type="submission" date="2018-02" db="EMBL/GenBank/DDBJ databases">
        <title>Draft genome of wild Prunus yedoensis var. nudiflora.</title>
        <authorList>
            <person name="Baek S."/>
            <person name="Kim J.-H."/>
            <person name="Choi K."/>
            <person name="Kim G.-B."/>
            <person name="Cho A."/>
            <person name="Jang H."/>
            <person name="Shin C.-H."/>
            <person name="Yu H.-J."/>
            <person name="Mun J.-H."/>
        </authorList>
    </citation>
    <scope>NUCLEOTIDE SEQUENCE [LARGE SCALE GENOMIC DNA]</scope>
    <source>
        <strain evidence="3">cv. Jeju island</strain>
        <tissue evidence="2">Leaf</tissue>
    </source>
</reference>
<dbReference type="EMBL" id="PJQY01003318">
    <property type="protein sequence ID" value="PQM38399.1"/>
    <property type="molecule type" value="Genomic_DNA"/>
</dbReference>
<name>A0A314UUK2_PRUYE</name>
<keyword evidence="3" id="KW-1185">Reference proteome</keyword>
<proteinExistence type="predicted"/>
<evidence type="ECO:0000313" key="2">
    <source>
        <dbReference type="EMBL" id="PQM38399.1"/>
    </source>
</evidence>
<comment type="caution">
    <text evidence="2">The sequence shown here is derived from an EMBL/GenBank/DDBJ whole genome shotgun (WGS) entry which is preliminary data.</text>
</comment>
<accession>A0A314UUK2</accession>
<organism evidence="2 3">
    <name type="scientific">Prunus yedoensis var. nudiflora</name>
    <dbReference type="NCBI Taxonomy" id="2094558"/>
    <lineage>
        <taxon>Eukaryota</taxon>
        <taxon>Viridiplantae</taxon>
        <taxon>Streptophyta</taxon>
        <taxon>Embryophyta</taxon>
        <taxon>Tracheophyta</taxon>
        <taxon>Spermatophyta</taxon>
        <taxon>Magnoliopsida</taxon>
        <taxon>eudicotyledons</taxon>
        <taxon>Gunneridae</taxon>
        <taxon>Pentapetalae</taxon>
        <taxon>rosids</taxon>
        <taxon>fabids</taxon>
        <taxon>Rosales</taxon>
        <taxon>Rosaceae</taxon>
        <taxon>Amygdaloideae</taxon>
        <taxon>Amygdaleae</taxon>
        <taxon>Prunus</taxon>
    </lineage>
</organism>
<dbReference type="Proteomes" id="UP000250321">
    <property type="component" value="Unassembled WGS sequence"/>
</dbReference>
<feature type="compositionally biased region" description="Low complexity" evidence="1">
    <location>
        <begin position="86"/>
        <end position="100"/>
    </location>
</feature>